<protein>
    <submittedName>
        <fullName evidence="1">Uncharacterized protein</fullName>
    </submittedName>
</protein>
<dbReference type="EMBL" id="JRES01000234">
    <property type="protein sequence ID" value="KNC33100.1"/>
    <property type="molecule type" value="Genomic_DNA"/>
</dbReference>
<dbReference type="Proteomes" id="UP000037069">
    <property type="component" value="Unassembled WGS sequence"/>
</dbReference>
<evidence type="ECO:0000313" key="1">
    <source>
        <dbReference type="EMBL" id="KNC33100.1"/>
    </source>
</evidence>
<organism evidence="1 2">
    <name type="scientific">Lucilia cuprina</name>
    <name type="common">Green bottle fly</name>
    <name type="synonym">Australian sheep blowfly</name>
    <dbReference type="NCBI Taxonomy" id="7375"/>
    <lineage>
        <taxon>Eukaryota</taxon>
        <taxon>Metazoa</taxon>
        <taxon>Ecdysozoa</taxon>
        <taxon>Arthropoda</taxon>
        <taxon>Hexapoda</taxon>
        <taxon>Insecta</taxon>
        <taxon>Pterygota</taxon>
        <taxon>Neoptera</taxon>
        <taxon>Endopterygota</taxon>
        <taxon>Diptera</taxon>
        <taxon>Brachycera</taxon>
        <taxon>Muscomorpha</taxon>
        <taxon>Oestroidea</taxon>
        <taxon>Calliphoridae</taxon>
        <taxon>Luciliinae</taxon>
        <taxon>Lucilia</taxon>
    </lineage>
</organism>
<accession>A0A0L0CLC6</accession>
<name>A0A0L0CLC6_LUCCU</name>
<sequence length="70" mass="8477">MVLMMSNENPADIRQNTKLTYRLNSRIDYRVYAYVVIHYSFHFIPWHPYDDDYTISQITTIAQKKQYINA</sequence>
<evidence type="ECO:0000313" key="2">
    <source>
        <dbReference type="Proteomes" id="UP000037069"/>
    </source>
</evidence>
<proteinExistence type="predicted"/>
<dbReference type="AlphaFoldDB" id="A0A0L0CLC6"/>
<reference evidence="1 2" key="1">
    <citation type="journal article" date="2015" name="Nat. Commun.">
        <title>Lucilia cuprina genome unlocks parasitic fly biology to underpin future interventions.</title>
        <authorList>
            <person name="Anstead C.A."/>
            <person name="Korhonen P.K."/>
            <person name="Young N.D."/>
            <person name="Hall R.S."/>
            <person name="Jex A.R."/>
            <person name="Murali S.C."/>
            <person name="Hughes D.S."/>
            <person name="Lee S.F."/>
            <person name="Perry T."/>
            <person name="Stroehlein A.J."/>
            <person name="Ansell B.R."/>
            <person name="Breugelmans B."/>
            <person name="Hofmann A."/>
            <person name="Qu J."/>
            <person name="Dugan S."/>
            <person name="Lee S.L."/>
            <person name="Chao H."/>
            <person name="Dinh H."/>
            <person name="Han Y."/>
            <person name="Doddapaneni H.V."/>
            <person name="Worley K.C."/>
            <person name="Muzny D.M."/>
            <person name="Ioannidis P."/>
            <person name="Waterhouse R.M."/>
            <person name="Zdobnov E.M."/>
            <person name="James P.J."/>
            <person name="Bagnall N.H."/>
            <person name="Kotze A.C."/>
            <person name="Gibbs R.A."/>
            <person name="Richards S."/>
            <person name="Batterham P."/>
            <person name="Gasser R.B."/>
        </authorList>
    </citation>
    <scope>NUCLEOTIDE SEQUENCE [LARGE SCALE GENOMIC DNA]</scope>
    <source>
        <strain evidence="1 2">LS</strain>
        <tissue evidence="1">Full body</tissue>
    </source>
</reference>
<comment type="caution">
    <text evidence="1">The sequence shown here is derived from an EMBL/GenBank/DDBJ whole genome shotgun (WGS) entry which is preliminary data.</text>
</comment>
<gene>
    <name evidence="1" type="ORF">FF38_04707</name>
</gene>
<keyword evidence="2" id="KW-1185">Reference proteome</keyword>